<dbReference type="OrthoDB" id="9983560at2759"/>
<dbReference type="HOGENOM" id="CLU_143616_0_0_1"/>
<accession>M7TLT8</accession>
<dbReference type="Proteomes" id="UP000012174">
    <property type="component" value="Unassembled WGS sequence"/>
</dbReference>
<evidence type="ECO:0000313" key="3">
    <source>
        <dbReference type="Proteomes" id="UP000012174"/>
    </source>
</evidence>
<dbReference type="InterPro" id="IPR016169">
    <property type="entry name" value="FAD-bd_PCMH_sub2"/>
</dbReference>
<evidence type="ECO:0000313" key="2">
    <source>
        <dbReference type="EMBL" id="EMR70901.1"/>
    </source>
</evidence>
<dbReference type="Pfam" id="PF08031">
    <property type="entry name" value="BBE"/>
    <property type="match status" value="1"/>
</dbReference>
<organism evidence="2 3">
    <name type="scientific">Eutypa lata (strain UCR-EL1)</name>
    <name type="common">Grapevine dieback disease fungus</name>
    <name type="synonym">Eutypa armeniacae</name>
    <dbReference type="NCBI Taxonomy" id="1287681"/>
    <lineage>
        <taxon>Eukaryota</taxon>
        <taxon>Fungi</taxon>
        <taxon>Dikarya</taxon>
        <taxon>Ascomycota</taxon>
        <taxon>Pezizomycotina</taxon>
        <taxon>Sordariomycetes</taxon>
        <taxon>Xylariomycetidae</taxon>
        <taxon>Xylariales</taxon>
        <taxon>Diatrypaceae</taxon>
        <taxon>Eutypa</taxon>
    </lineage>
</organism>
<dbReference type="OMA" id="AFANPYW"/>
<dbReference type="Gene3D" id="3.40.462.20">
    <property type="match status" value="1"/>
</dbReference>
<gene>
    <name evidence="2" type="ORF">UCREL1_2054</name>
</gene>
<dbReference type="AlphaFoldDB" id="M7TLT8"/>
<dbReference type="Gene3D" id="3.30.465.10">
    <property type="match status" value="1"/>
</dbReference>
<keyword evidence="3" id="KW-1185">Reference proteome</keyword>
<dbReference type="EMBL" id="KB705746">
    <property type="protein sequence ID" value="EMR70901.1"/>
    <property type="molecule type" value="Genomic_DNA"/>
</dbReference>
<dbReference type="GO" id="GO:0016491">
    <property type="term" value="F:oxidoreductase activity"/>
    <property type="evidence" value="ECO:0007669"/>
    <property type="project" value="InterPro"/>
</dbReference>
<feature type="domain" description="Berberine/berberine-like" evidence="1">
    <location>
        <begin position="88"/>
        <end position="131"/>
    </location>
</feature>
<evidence type="ECO:0000259" key="1">
    <source>
        <dbReference type="Pfam" id="PF08031"/>
    </source>
</evidence>
<dbReference type="KEGG" id="ela:UCREL1_2054"/>
<sequence length="154" mass="17294">MEDLEGLVDAIRYIGSRTSFSGVAFNVNHSVSSVEKVAVNPYFRKSLFNIFLGTAVDYGNWTANKVAQDEITHAFLPALEAITPDGGVYLNEADFQAADFQRVFYGDHYERLLRIKWRYDPEDLFYAKTAVGSERLEERLDGRLCRVAAAANAS</sequence>
<reference evidence="3" key="1">
    <citation type="journal article" date="2013" name="Genome Announc.">
        <title>Draft genome sequence of the grapevine dieback fungus Eutypa lata UCR-EL1.</title>
        <authorList>
            <person name="Blanco-Ulate B."/>
            <person name="Rolshausen P.E."/>
            <person name="Cantu D."/>
        </authorList>
    </citation>
    <scope>NUCLEOTIDE SEQUENCE [LARGE SCALE GENOMIC DNA]</scope>
    <source>
        <strain evidence="3">UCR-EL1</strain>
    </source>
</reference>
<dbReference type="GO" id="GO:0050660">
    <property type="term" value="F:flavin adenine dinucleotide binding"/>
    <property type="evidence" value="ECO:0007669"/>
    <property type="project" value="InterPro"/>
</dbReference>
<name>M7TLT8_EUTLA</name>
<proteinExistence type="predicted"/>
<dbReference type="eggNOG" id="ENOG502R8I5">
    <property type="taxonomic scope" value="Eukaryota"/>
</dbReference>
<dbReference type="InterPro" id="IPR012951">
    <property type="entry name" value="BBE"/>
</dbReference>
<protein>
    <submittedName>
        <fullName evidence="2">Putative fad binding domain protein</fullName>
    </submittedName>
</protein>